<dbReference type="Proteomes" id="UP000046155">
    <property type="component" value="Unassembled WGS sequence"/>
</dbReference>
<dbReference type="InterPro" id="IPR036515">
    <property type="entry name" value="Transposase_17_sf"/>
</dbReference>
<dbReference type="SMART" id="SM01321">
    <property type="entry name" value="Y1_Tnp"/>
    <property type="match status" value="1"/>
</dbReference>
<dbReference type="PANTHER" id="PTHR34322:SF2">
    <property type="entry name" value="TRANSPOSASE IS200-LIKE DOMAIN-CONTAINING PROTEIN"/>
    <property type="match status" value="1"/>
</dbReference>
<dbReference type="GO" id="GO:0004803">
    <property type="term" value="F:transposase activity"/>
    <property type="evidence" value="ECO:0007669"/>
    <property type="project" value="InterPro"/>
</dbReference>
<evidence type="ECO:0000313" key="3">
    <source>
        <dbReference type="Proteomes" id="UP000046155"/>
    </source>
</evidence>
<dbReference type="OrthoDB" id="1724952at2"/>
<protein>
    <submittedName>
        <fullName evidence="2">Transposase</fullName>
    </submittedName>
</protein>
<dbReference type="AlphaFoldDB" id="A0A0B7MQS9"/>
<dbReference type="Pfam" id="PF01797">
    <property type="entry name" value="Y1_Tnp"/>
    <property type="match status" value="1"/>
</dbReference>
<sequence length="259" mass="30519">MGRKPRIHYPGAVYHVIIRGNNRETVLFDEQHKRKYLSIVALYKDKLGFKLYAFCIMNNHAHLLIEVHDVPLSNIMQRIQQVYTQWFNCKYDRIGHVFQQRYKALLCDKESYLLQLIRYIHHNPVKAKLEGGIDYKWSSHAYYVGKEKGSLVDTDVLGMFAESRREALKQYLLFMNQDPDEIIEGIIYKNIDKLRPKIQALERENADNKKKLNIDEIIEQVCMNENTGVSGIARRTRTQRISDIRKAIVLLSERYCNIT</sequence>
<evidence type="ECO:0000313" key="2">
    <source>
        <dbReference type="EMBL" id="CEO90518.1"/>
    </source>
</evidence>
<accession>A0A0B7MQS9</accession>
<gene>
    <name evidence="2" type="ORF">SSCH_920013</name>
</gene>
<keyword evidence="3" id="KW-1185">Reference proteome</keyword>
<feature type="domain" description="Transposase IS200-like" evidence="1">
    <location>
        <begin position="9"/>
        <end position="123"/>
    </location>
</feature>
<organism evidence="2 3">
    <name type="scientific">Syntrophaceticus schinkii</name>
    <dbReference type="NCBI Taxonomy" id="499207"/>
    <lineage>
        <taxon>Bacteria</taxon>
        <taxon>Bacillati</taxon>
        <taxon>Bacillota</taxon>
        <taxon>Clostridia</taxon>
        <taxon>Thermoanaerobacterales</taxon>
        <taxon>Thermoanaerobacterales Family III. Incertae Sedis</taxon>
        <taxon>Syntrophaceticus</taxon>
    </lineage>
</organism>
<evidence type="ECO:0000259" key="1">
    <source>
        <dbReference type="SMART" id="SM01321"/>
    </source>
</evidence>
<proteinExistence type="predicted"/>
<dbReference type="GO" id="GO:0003677">
    <property type="term" value="F:DNA binding"/>
    <property type="evidence" value="ECO:0007669"/>
    <property type="project" value="InterPro"/>
</dbReference>
<dbReference type="RefSeq" id="WP_052835745.1">
    <property type="nucleotide sequence ID" value="NZ_CDRZ01000294.1"/>
</dbReference>
<dbReference type="GO" id="GO:0006313">
    <property type="term" value="P:DNA transposition"/>
    <property type="evidence" value="ECO:0007669"/>
    <property type="project" value="InterPro"/>
</dbReference>
<dbReference type="EMBL" id="CDRZ01000294">
    <property type="protein sequence ID" value="CEO90518.1"/>
    <property type="molecule type" value="Genomic_DNA"/>
</dbReference>
<name>A0A0B7MQS9_9FIRM</name>
<reference evidence="3" key="1">
    <citation type="submission" date="2015-01" db="EMBL/GenBank/DDBJ databases">
        <authorList>
            <person name="Manzoor Shahid"/>
            <person name="Zubair Saima"/>
        </authorList>
    </citation>
    <scope>NUCLEOTIDE SEQUENCE [LARGE SCALE GENOMIC DNA]</scope>
    <source>
        <strain evidence="3">Sp3</strain>
    </source>
</reference>
<dbReference type="InterPro" id="IPR002686">
    <property type="entry name" value="Transposase_17"/>
</dbReference>
<dbReference type="Gene3D" id="3.30.70.1290">
    <property type="entry name" value="Transposase IS200-like"/>
    <property type="match status" value="1"/>
</dbReference>
<dbReference type="PANTHER" id="PTHR34322">
    <property type="entry name" value="TRANSPOSASE, Y1_TNP DOMAIN-CONTAINING"/>
    <property type="match status" value="1"/>
</dbReference>
<dbReference type="SUPFAM" id="SSF143422">
    <property type="entry name" value="Transposase IS200-like"/>
    <property type="match status" value="1"/>
</dbReference>